<keyword evidence="1 8" id="KW-0597">Phosphoprotein</keyword>
<keyword evidence="5" id="KW-0804">Transcription</keyword>
<gene>
    <name evidence="12" type="ORF">DES54_10288</name>
</gene>
<evidence type="ECO:0000313" key="13">
    <source>
        <dbReference type="Proteomes" id="UP000253046"/>
    </source>
</evidence>
<keyword evidence="13" id="KW-1185">Reference proteome</keyword>
<sequence>MNTAQVAAMPRVLVVDDQRKIRDPLAVYLRRQAFDVRTAENAAGMWLMLKNQPFDIVILDVMLPDGDGMTLCHQLHRRTKTPVILLTARGDADDRIRGLDLGADDYVVKPFEPRELVARIHSVLRRSARQHVDPSHADTRNERVTYHFSGLHFVPAIGMLSDDEGAAVQLSTMEGRLLSAFLQHPHCVLSRDRLIDLCVRKGDVFDRAIDRQVSRLRSKLSHFLRDQELLITVWGSGYLLAADVSIQSA</sequence>
<keyword evidence="2" id="KW-0902">Two-component regulatory system</keyword>
<feature type="domain" description="Response regulatory" evidence="10">
    <location>
        <begin position="11"/>
        <end position="124"/>
    </location>
</feature>
<dbReference type="PANTHER" id="PTHR48111:SF4">
    <property type="entry name" value="DNA-BINDING DUAL TRANSCRIPTIONAL REGULATOR OMPR"/>
    <property type="match status" value="1"/>
</dbReference>
<dbReference type="GO" id="GO:0006355">
    <property type="term" value="P:regulation of DNA-templated transcription"/>
    <property type="evidence" value="ECO:0007669"/>
    <property type="project" value="InterPro"/>
</dbReference>
<dbReference type="AlphaFoldDB" id="A0A366IC78"/>
<evidence type="ECO:0000259" key="10">
    <source>
        <dbReference type="PROSITE" id="PS50110"/>
    </source>
</evidence>
<evidence type="ECO:0000256" key="2">
    <source>
        <dbReference type="ARBA" id="ARBA00023012"/>
    </source>
</evidence>
<dbReference type="CDD" id="cd00383">
    <property type="entry name" value="trans_reg_C"/>
    <property type="match status" value="1"/>
</dbReference>
<dbReference type="Pfam" id="PF00486">
    <property type="entry name" value="Trans_reg_C"/>
    <property type="match status" value="1"/>
</dbReference>
<dbReference type="InterPro" id="IPR039420">
    <property type="entry name" value="WalR-like"/>
</dbReference>
<dbReference type="GO" id="GO:0005829">
    <property type="term" value="C:cytosol"/>
    <property type="evidence" value="ECO:0007669"/>
    <property type="project" value="TreeGrafter"/>
</dbReference>
<dbReference type="GO" id="GO:0000156">
    <property type="term" value="F:phosphorelay response regulator activity"/>
    <property type="evidence" value="ECO:0007669"/>
    <property type="project" value="TreeGrafter"/>
</dbReference>
<keyword evidence="4 9" id="KW-0238">DNA-binding</keyword>
<dbReference type="SMART" id="SM00448">
    <property type="entry name" value="REC"/>
    <property type="match status" value="1"/>
</dbReference>
<evidence type="ECO:0000256" key="5">
    <source>
        <dbReference type="ARBA" id="ARBA00023163"/>
    </source>
</evidence>
<dbReference type="InterPro" id="IPR016032">
    <property type="entry name" value="Sig_transdc_resp-reg_C-effctor"/>
</dbReference>
<dbReference type="InterPro" id="IPR001867">
    <property type="entry name" value="OmpR/PhoB-type_DNA-bd"/>
</dbReference>
<dbReference type="InterPro" id="IPR036388">
    <property type="entry name" value="WH-like_DNA-bd_sf"/>
</dbReference>
<dbReference type="RefSeq" id="WP_113864949.1">
    <property type="nucleotide sequence ID" value="NZ_AGJP01000001.1"/>
</dbReference>
<name>A0A366IC78_9GAMM</name>
<evidence type="ECO:0000256" key="4">
    <source>
        <dbReference type="ARBA" id="ARBA00023125"/>
    </source>
</evidence>
<dbReference type="SUPFAM" id="SSF46894">
    <property type="entry name" value="C-terminal effector domain of the bipartite response regulators"/>
    <property type="match status" value="1"/>
</dbReference>
<evidence type="ECO:0000256" key="9">
    <source>
        <dbReference type="PROSITE-ProRule" id="PRU01091"/>
    </source>
</evidence>
<dbReference type="GO" id="GO:0032993">
    <property type="term" value="C:protein-DNA complex"/>
    <property type="evidence" value="ECO:0007669"/>
    <property type="project" value="TreeGrafter"/>
</dbReference>
<evidence type="ECO:0000256" key="3">
    <source>
        <dbReference type="ARBA" id="ARBA00023015"/>
    </source>
</evidence>
<feature type="modified residue" description="4-aspartylphosphate" evidence="8">
    <location>
        <position position="60"/>
    </location>
</feature>
<dbReference type="Gene3D" id="1.10.10.10">
    <property type="entry name" value="Winged helix-like DNA-binding domain superfamily/Winged helix DNA-binding domain"/>
    <property type="match status" value="1"/>
</dbReference>
<dbReference type="Pfam" id="PF00072">
    <property type="entry name" value="Response_reg"/>
    <property type="match status" value="1"/>
</dbReference>
<dbReference type="PROSITE" id="PS51755">
    <property type="entry name" value="OMPR_PHOB"/>
    <property type="match status" value="1"/>
</dbReference>
<accession>A0A366IC78</accession>
<dbReference type="Gene3D" id="3.40.50.2300">
    <property type="match status" value="1"/>
</dbReference>
<reference evidence="12 13" key="1">
    <citation type="submission" date="2018-06" db="EMBL/GenBank/DDBJ databases">
        <title>Genomic Encyclopedia of Type Strains, Phase IV (KMG-IV): sequencing the most valuable type-strain genomes for metagenomic binning, comparative biology and taxonomic classification.</title>
        <authorList>
            <person name="Goeker M."/>
        </authorList>
    </citation>
    <scope>NUCLEOTIDE SEQUENCE [LARGE SCALE GENOMIC DNA]</scope>
    <source>
        <strain evidence="12 13">DSM 30166</strain>
    </source>
</reference>
<dbReference type="GO" id="GO:0000976">
    <property type="term" value="F:transcription cis-regulatory region binding"/>
    <property type="evidence" value="ECO:0007669"/>
    <property type="project" value="TreeGrafter"/>
</dbReference>
<dbReference type="PROSITE" id="PS50110">
    <property type="entry name" value="RESPONSE_REGULATORY"/>
    <property type="match status" value="1"/>
</dbReference>
<proteinExistence type="predicted"/>
<dbReference type="Gene3D" id="6.10.250.690">
    <property type="match status" value="1"/>
</dbReference>
<evidence type="ECO:0000256" key="6">
    <source>
        <dbReference type="ARBA" id="ARBA00040496"/>
    </source>
</evidence>
<dbReference type="InterPro" id="IPR001789">
    <property type="entry name" value="Sig_transdc_resp-reg_receiver"/>
</dbReference>
<dbReference type="InterPro" id="IPR011006">
    <property type="entry name" value="CheY-like_superfamily"/>
</dbReference>
<evidence type="ECO:0000256" key="7">
    <source>
        <dbReference type="ARBA" id="ARBA00041745"/>
    </source>
</evidence>
<feature type="domain" description="OmpR/PhoB-type" evidence="11">
    <location>
        <begin position="143"/>
        <end position="242"/>
    </location>
</feature>
<dbReference type="SUPFAM" id="SSF52172">
    <property type="entry name" value="CheY-like"/>
    <property type="match status" value="1"/>
</dbReference>
<keyword evidence="3" id="KW-0805">Transcription regulation</keyword>
<dbReference type="EMBL" id="QNRY01000002">
    <property type="protein sequence ID" value="RBP66879.1"/>
    <property type="molecule type" value="Genomic_DNA"/>
</dbReference>
<dbReference type="Proteomes" id="UP000253046">
    <property type="component" value="Unassembled WGS sequence"/>
</dbReference>
<evidence type="ECO:0000256" key="8">
    <source>
        <dbReference type="PROSITE-ProRule" id="PRU00169"/>
    </source>
</evidence>
<dbReference type="PANTHER" id="PTHR48111">
    <property type="entry name" value="REGULATOR OF RPOS"/>
    <property type="match status" value="1"/>
</dbReference>
<dbReference type="CDD" id="cd17574">
    <property type="entry name" value="REC_OmpR"/>
    <property type="match status" value="1"/>
</dbReference>
<feature type="DNA-binding region" description="OmpR/PhoB-type" evidence="9">
    <location>
        <begin position="143"/>
        <end position="242"/>
    </location>
</feature>
<protein>
    <recommendedName>
        <fullName evidence="6">DNA-binding dual transcriptional regulator OmpR</fullName>
    </recommendedName>
    <alternativeName>
        <fullName evidence="7">Transcriptional regulatory protein OmpR</fullName>
    </alternativeName>
</protein>
<evidence type="ECO:0000256" key="1">
    <source>
        <dbReference type="ARBA" id="ARBA00022553"/>
    </source>
</evidence>
<evidence type="ECO:0000259" key="11">
    <source>
        <dbReference type="PROSITE" id="PS51755"/>
    </source>
</evidence>
<dbReference type="SMART" id="SM00862">
    <property type="entry name" value="Trans_reg_C"/>
    <property type="match status" value="1"/>
</dbReference>
<organism evidence="12 13">
    <name type="scientific">Brenneria salicis ATCC 15712 = DSM 30166</name>
    <dbReference type="NCBI Taxonomy" id="714314"/>
    <lineage>
        <taxon>Bacteria</taxon>
        <taxon>Pseudomonadati</taxon>
        <taxon>Pseudomonadota</taxon>
        <taxon>Gammaproteobacteria</taxon>
        <taxon>Enterobacterales</taxon>
        <taxon>Pectobacteriaceae</taxon>
        <taxon>Brenneria</taxon>
    </lineage>
</organism>
<dbReference type="OrthoDB" id="9802426at2"/>
<comment type="caution">
    <text evidence="12">The sequence shown here is derived from an EMBL/GenBank/DDBJ whole genome shotgun (WGS) entry which is preliminary data.</text>
</comment>
<evidence type="ECO:0000313" key="12">
    <source>
        <dbReference type="EMBL" id="RBP66879.1"/>
    </source>
</evidence>